<feature type="transmembrane region" description="Helical" evidence="1">
    <location>
        <begin position="202"/>
        <end position="227"/>
    </location>
</feature>
<dbReference type="OrthoDB" id="5297929at2"/>
<dbReference type="RefSeq" id="WP_130968847.1">
    <property type="nucleotide sequence ID" value="NZ_SIXI01000006.1"/>
</dbReference>
<comment type="caution">
    <text evidence="2">The sequence shown here is derived from an EMBL/GenBank/DDBJ whole genome shotgun (WGS) entry which is preliminary data.</text>
</comment>
<keyword evidence="1" id="KW-1133">Transmembrane helix</keyword>
<dbReference type="AlphaFoldDB" id="A0A4Q9GWI2"/>
<keyword evidence="3" id="KW-1185">Reference proteome</keyword>
<name>A0A4Q9GWI2_9BURK</name>
<dbReference type="EMBL" id="SIXI01000006">
    <property type="protein sequence ID" value="TBO28756.1"/>
    <property type="molecule type" value="Genomic_DNA"/>
</dbReference>
<feature type="transmembrane region" description="Helical" evidence="1">
    <location>
        <begin position="6"/>
        <end position="27"/>
    </location>
</feature>
<evidence type="ECO:0000313" key="3">
    <source>
        <dbReference type="Proteomes" id="UP000292120"/>
    </source>
</evidence>
<gene>
    <name evidence="2" type="ORF">EYS42_14160</name>
</gene>
<feature type="transmembrane region" description="Helical" evidence="1">
    <location>
        <begin position="168"/>
        <end position="190"/>
    </location>
</feature>
<evidence type="ECO:0000256" key="1">
    <source>
        <dbReference type="SAM" id="Phobius"/>
    </source>
</evidence>
<keyword evidence="1" id="KW-0812">Transmembrane</keyword>
<feature type="transmembrane region" description="Helical" evidence="1">
    <location>
        <begin position="138"/>
        <end position="156"/>
    </location>
</feature>
<dbReference type="Proteomes" id="UP000292120">
    <property type="component" value="Unassembled WGS sequence"/>
</dbReference>
<reference evidence="2 3" key="1">
    <citation type="submission" date="2019-02" db="EMBL/GenBank/DDBJ databases">
        <title>Aquabacterium sp. strain KMB7.</title>
        <authorList>
            <person name="Chen W.-M."/>
        </authorList>
    </citation>
    <scope>NUCLEOTIDE SEQUENCE [LARGE SCALE GENOMIC DNA]</scope>
    <source>
        <strain evidence="2 3">KMB7</strain>
    </source>
</reference>
<accession>A0A4Q9GWI2</accession>
<feature type="transmembrane region" description="Helical" evidence="1">
    <location>
        <begin position="75"/>
        <end position="97"/>
    </location>
</feature>
<proteinExistence type="predicted"/>
<sequence length="253" mass="27492">MAATPVPIAHVGLEGLMLGTALAVALAFKPWQVLQHKPLQSPWLAAMVILPWAWWTQKLLPSGMALHLSGTCLLVLMFGWPMAVLMTLPVAVLAVLLEIQGPQRLTRGAMHLPAPATPDWGATLDLLLARSDAIVSHALWMGVLPATAGLLIGLAMRRWLPQHVFVYILGRGFIGTALAVTLTGALGLLAQRMPPGLDMLEWMLGHWLLGWGEALSTGMLTAVFVAFKPHWLLTYSDHRYLPPPHPRGNPPPQ</sequence>
<organism evidence="2 3">
    <name type="scientific">Aquabacterium lacunae</name>
    <dbReference type="NCBI Taxonomy" id="2528630"/>
    <lineage>
        <taxon>Bacteria</taxon>
        <taxon>Pseudomonadati</taxon>
        <taxon>Pseudomonadota</taxon>
        <taxon>Betaproteobacteria</taxon>
        <taxon>Burkholderiales</taxon>
        <taxon>Aquabacterium</taxon>
    </lineage>
</organism>
<keyword evidence="1" id="KW-0472">Membrane</keyword>
<protein>
    <submittedName>
        <fullName evidence="2">Uncharacterized protein</fullName>
    </submittedName>
</protein>
<evidence type="ECO:0000313" key="2">
    <source>
        <dbReference type="EMBL" id="TBO28756.1"/>
    </source>
</evidence>